<keyword evidence="2" id="KW-1133">Transmembrane helix</keyword>
<evidence type="ECO:0000313" key="5">
    <source>
        <dbReference type="Proteomes" id="UP001274896"/>
    </source>
</evidence>
<proteinExistence type="predicted"/>
<dbReference type="GO" id="GO:0005634">
    <property type="term" value="C:nucleus"/>
    <property type="evidence" value="ECO:0007669"/>
    <property type="project" value="UniProtKB-SubCell"/>
</dbReference>
<evidence type="ECO:0000256" key="2">
    <source>
        <dbReference type="SAM" id="Phobius"/>
    </source>
</evidence>
<dbReference type="SMART" id="SM00298">
    <property type="entry name" value="CHROMO"/>
    <property type="match status" value="1"/>
</dbReference>
<dbReference type="Gene3D" id="2.40.50.40">
    <property type="match status" value="1"/>
</dbReference>
<dbReference type="AlphaFoldDB" id="A0AAE0RBH4"/>
<keyword evidence="2" id="KW-0472">Membrane</keyword>
<organism evidence="4 5">
    <name type="scientific">Hemibagrus guttatus</name>
    <dbReference type="NCBI Taxonomy" id="175788"/>
    <lineage>
        <taxon>Eukaryota</taxon>
        <taxon>Metazoa</taxon>
        <taxon>Chordata</taxon>
        <taxon>Craniata</taxon>
        <taxon>Vertebrata</taxon>
        <taxon>Euteleostomi</taxon>
        <taxon>Actinopterygii</taxon>
        <taxon>Neopterygii</taxon>
        <taxon>Teleostei</taxon>
        <taxon>Ostariophysi</taxon>
        <taxon>Siluriformes</taxon>
        <taxon>Bagridae</taxon>
        <taxon>Hemibagrus</taxon>
    </lineage>
</organism>
<gene>
    <name evidence="4" type="ORF">QTP70_004855</name>
</gene>
<keyword evidence="2" id="KW-0812">Transmembrane</keyword>
<name>A0AAE0RBH4_9TELE</name>
<protein>
    <recommendedName>
        <fullName evidence="3">Chromo domain-containing protein</fullName>
    </recommendedName>
</protein>
<evidence type="ECO:0000256" key="1">
    <source>
        <dbReference type="ARBA" id="ARBA00004123"/>
    </source>
</evidence>
<dbReference type="SUPFAM" id="SSF54160">
    <property type="entry name" value="Chromo domain-like"/>
    <property type="match status" value="1"/>
</dbReference>
<dbReference type="CDD" id="cd00024">
    <property type="entry name" value="CD_CSD"/>
    <property type="match status" value="1"/>
</dbReference>
<comment type="caution">
    <text evidence="4">The sequence shown here is derived from an EMBL/GenBank/DDBJ whole genome shotgun (WGS) entry which is preliminary data.</text>
</comment>
<feature type="transmembrane region" description="Helical" evidence="2">
    <location>
        <begin position="268"/>
        <end position="286"/>
    </location>
</feature>
<dbReference type="InterPro" id="IPR023780">
    <property type="entry name" value="Chromo_domain"/>
</dbReference>
<dbReference type="InterPro" id="IPR000953">
    <property type="entry name" value="Chromo/chromo_shadow_dom"/>
</dbReference>
<dbReference type="EMBL" id="JAUCMX010000004">
    <property type="protein sequence ID" value="KAK3548143.1"/>
    <property type="molecule type" value="Genomic_DNA"/>
</dbReference>
<accession>A0AAE0RBH4</accession>
<reference evidence="4" key="1">
    <citation type="submission" date="2023-06" db="EMBL/GenBank/DDBJ databases">
        <title>Male Hemibagrus guttatus genome.</title>
        <authorList>
            <person name="Bian C."/>
        </authorList>
    </citation>
    <scope>NUCLEOTIDE SEQUENCE</scope>
    <source>
        <strain evidence="4">Male_cb2023</strain>
        <tissue evidence="4">Muscle</tissue>
    </source>
</reference>
<feature type="transmembrane region" description="Helical" evidence="2">
    <location>
        <begin position="298"/>
        <end position="317"/>
    </location>
</feature>
<dbReference type="Proteomes" id="UP001274896">
    <property type="component" value="Unassembled WGS sequence"/>
</dbReference>
<comment type="subcellular location">
    <subcellularLocation>
        <location evidence="1">Nucleus</location>
    </subcellularLocation>
</comment>
<keyword evidence="5" id="KW-1185">Reference proteome</keyword>
<dbReference type="PROSITE" id="PS50013">
    <property type="entry name" value="CHROMO_2"/>
    <property type="match status" value="1"/>
</dbReference>
<evidence type="ECO:0000313" key="4">
    <source>
        <dbReference type="EMBL" id="KAK3548143.1"/>
    </source>
</evidence>
<dbReference type="Pfam" id="PF00385">
    <property type="entry name" value="Chromo"/>
    <property type="match status" value="1"/>
</dbReference>
<feature type="domain" description="Chromo" evidence="3">
    <location>
        <begin position="204"/>
        <end position="262"/>
    </location>
</feature>
<dbReference type="InterPro" id="IPR016197">
    <property type="entry name" value="Chromo-like_dom_sf"/>
</dbReference>
<evidence type="ECO:0000259" key="3">
    <source>
        <dbReference type="PROSITE" id="PS50013"/>
    </source>
</evidence>
<sequence>MPEVEEFKRVFDLPAILTWGTQKYELKALVDSGAAENFMVPSPVQSTPNLILESTVSPDLATCLVQSTLDPILKPTESPDLTTCLIQSTLDPILESPDSSDPILKPTESPDLATCLVQSTLDPILKPTESPDLTTCLIQSTLDPILESPDSPDPILKPTESPDLATCLIQSTLDPIRVPRFPRPYSQAHSKPPPPRVIGGQPAYTVHRILDVRQVRGSRQYLVDWEGYGPEERSWVPAKDILDPKLIQEFHARKPSHPGRNARRCTTALFMCVVAFILSAVKTIRLSQSLSVTKMQRMLGFMVSAANIISLGLLHVMPFQLWLRDAGFHAHRHPLKVIRVVHCGLHTLLIWKNPGY</sequence>